<reference evidence="2" key="1">
    <citation type="journal article" date="2019" name="Sci. Rep.">
        <title>Draft genome of Tanacetum cinerariifolium, the natural source of mosquito coil.</title>
        <authorList>
            <person name="Yamashiro T."/>
            <person name="Shiraishi A."/>
            <person name="Satake H."/>
            <person name="Nakayama K."/>
        </authorList>
    </citation>
    <scope>NUCLEOTIDE SEQUENCE</scope>
</reference>
<protein>
    <submittedName>
        <fullName evidence="2">Uncharacterized protein</fullName>
    </submittedName>
</protein>
<accession>A0A699Q2D1</accession>
<organism evidence="2">
    <name type="scientific">Tanacetum cinerariifolium</name>
    <name type="common">Dalmatian daisy</name>
    <name type="synonym">Chrysanthemum cinerariifolium</name>
    <dbReference type="NCBI Taxonomy" id="118510"/>
    <lineage>
        <taxon>Eukaryota</taxon>
        <taxon>Viridiplantae</taxon>
        <taxon>Streptophyta</taxon>
        <taxon>Embryophyta</taxon>
        <taxon>Tracheophyta</taxon>
        <taxon>Spermatophyta</taxon>
        <taxon>Magnoliopsida</taxon>
        <taxon>eudicotyledons</taxon>
        <taxon>Gunneridae</taxon>
        <taxon>Pentapetalae</taxon>
        <taxon>asterids</taxon>
        <taxon>campanulids</taxon>
        <taxon>Asterales</taxon>
        <taxon>Asteraceae</taxon>
        <taxon>Asteroideae</taxon>
        <taxon>Anthemideae</taxon>
        <taxon>Anthemidinae</taxon>
        <taxon>Tanacetum</taxon>
    </lineage>
</organism>
<gene>
    <name evidence="2" type="ORF">Tci_826422</name>
</gene>
<dbReference type="AlphaFoldDB" id="A0A699Q2D1"/>
<feature type="non-terminal residue" evidence="2">
    <location>
        <position position="1"/>
    </location>
</feature>
<sequence>DVAIDHVKQKTKENPYVQRYQNTVGFILDYFNGKSYDDIRPIFEAKFNSNIEFLLKSKEQIEEEENRALESINETPAQKAAKRRRLNEEAEDGEELKQHLEIVPDEDDDVYTEATPLARKVPVVDYQIIQLNNKPRYKIIRADGTHQLYLILLVERRYLLSRFTLNQMLNAVRLQVEEQSEMSLELLRFTRQQRQEGQHE</sequence>
<dbReference type="EMBL" id="BKCJ010961255">
    <property type="protein sequence ID" value="GFC54452.1"/>
    <property type="molecule type" value="Genomic_DNA"/>
</dbReference>
<evidence type="ECO:0000256" key="1">
    <source>
        <dbReference type="SAM" id="MobiDB-lite"/>
    </source>
</evidence>
<proteinExistence type="predicted"/>
<feature type="region of interest" description="Disordered" evidence="1">
    <location>
        <begin position="66"/>
        <end position="94"/>
    </location>
</feature>
<name>A0A699Q2D1_TANCI</name>
<comment type="caution">
    <text evidence="2">The sequence shown here is derived from an EMBL/GenBank/DDBJ whole genome shotgun (WGS) entry which is preliminary data.</text>
</comment>
<evidence type="ECO:0000313" key="2">
    <source>
        <dbReference type="EMBL" id="GFC54452.1"/>
    </source>
</evidence>